<reference evidence="1 2" key="1">
    <citation type="journal article" date="2018" name="Front. Plant Sci.">
        <title>Red Clover (Trifolium pratense) and Zigzag Clover (T. medium) - A Picture of Genomic Similarities and Differences.</title>
        <authorList>
            <person name="Dluhosova J."/>
            <person name="Istvanek J."/>
            <person name="Nedelnik J."/>
            <person name="Repkova J."/>
        </authorList>
    </citation>
    <scope>NUCLEOTIDE SEQUENCE [LARGE SCALE GENOMIC DNA]</scope>
    <source>
        <strain evidence="2">cv. 10/8</strain>
        <tissue evidence="1">Leaf</tissue>
    </source>
</reference>
<organism evidence="1 2">
    <name type="scientific">Trifolium medium</name>
    <dbReference type="NCBI Taxonomy" id="97028"/>
    <lineage>
        <taxon>Eukaryota</taxon>
        <taxon>Viridiplantae</taxon>
        <taxon>Streptophyta</taxon>
        <taxon>Embryophyta</taxon>
        <taxon>Tracheophyta</taxon>
        <taxon>Spermatophyta</taxon>
        <taxon>Magnoliopsida</taxon>
        <taxon>eudicotyledons</taxon>
        <taxon>Gunneridae</taxon>
        <taxon>Pentapetalae</taxon>
        <taxon>rosids</taxon>
        <taxon>fabids</taxon>
        <taxon>Fabales</taxon>
        <taxon>Fabaceae</taxon>
        <taxon>Papilionoideae</taxon>
        <taxon>50 kb inversion clade</taxon>
        <taxon>NPAAA clade</taxon>
        <taxon>Hologalegina</taxon>
        <taxon>IRL clade</taxon>
        <taxon>Trifolieae</taxon>
        <taxon>Trifolium</taxon>
    </lineage>
</organism>
<protein>
    <submittedName>
        <fullName evidence="1">Uncharacterized protein</fullName>
    </submittedName>
</protein>
<dbReference type="AlphaFoldDB" id="A0A392S490"/>
<name>A0A392S490_9FABA</name>
<feature type="non-terminal residue" evidence="1">
    <location>
        <position position="19"/>
    </location>
</feature>
<sequence length="19" mass="2004">MASTEKILVGISGANQRQT</sequence>
<dbReference type="Proteomes" id="UP000265520">
    <property type="component" value="Unassembled WGS sequence"/>
</dbReference>
<evidence type="ECO:0000313" key="2">
    <source>
        <dbReference type="Proteomes" id="UP000265520"/>
    </source>
</evidence>
<dbReference type="EMBL" id="LXQA010321121">
    <property type="protein sequence ID" value="MCI43711.1"/>
    <property type="molecule type" value="Genomic_DNA"/>
</dbReference>
<accession>A0A392S490</accession>
<proteinExistence type="predicted"/>
<evidence type="ECO:0000313" key="1">
    <source>
        <dbReference type="EMBL" id="MCI43711.1"/>
    </source>
</evidence>
<keyword evidence="2" id="KW-1185">Reference proteome</keyword>
<comment type="caution">
    <text evidence="1">The sequence shown here is derived from an EMBL/GenBank/DDBJ whole genome shotgun (WGS) entry which is preliminary data.</text>
</comment>